<dbReference type="Pfam" id="PF00098">
    <property type="entry name" value="zf-CCHC"/>
    <property type="match status" value="1"/>
</dbReference>
<name>A0A0B2QX88_GLYSO</name>
<evidence type="ECO:0000256" key="1">
    <source>
        <dbReference type="PROSITE-ProRule" id="PRU00047"/>
    </source>
</evidence>
<gene>
    <name evidence="4" type="ORF">glysoja_030438</name>
</gene>
<dbReference type="PANTHER" id="PTHR35317">
    <property type="entry name" value="OS04G0629600 PROTEIN"/>
    <property type="match status" value="1"/>
</dbReference>
<protein>
    <submittedName>
        <fullName evidence="4">Retrovirus-related Pol polyprotein from transposon TNT 1-94</fullName>
    </submittedName>
</protein>
<dbReference type="PANTHER" id="PTHR35317:SF28">
    <property type="entry name" value="ZINC FINGER, CCHC-TYPE, RIBONUCLEASE H-LIKE DOMAIN, GAG-PRE-INTEGRASE DOMAIN PROTEIN-RELATED"/>
    <property type="match status" value="1"/>
</dbReference>
<dbReference type="InterPro" id="IPR001878">
    <property type="entry name" value="Znf_CCHC"/>
</dbReference>
<keyword evidence="1" id="KW-0862">Zinc</keyword>
<dbReference type="Proteomes" id="UP000053555">
    <property type="component" value="Unassembled WGS sequence"/>
</dbReference>
<feature type="compositionally biased region" description="Basic residues" evidence="2">
    <location>
        <begin position="217"/>
        <end position="230"/>
    </location>
</feature>
<reference evidence="4" key="1">
    <citation type="submission" date="2014-07" db="EMBL/GenBank/DDBJ databases">
        <title>Identification of a novel salt tolerance gene in wild soybean by whole-genome sequencing.</title>
        <authorList>
            <person name="Lam H.-M."/>
            <person name="Qi X."/>
            <person name="Li M.-W."/>
            <person name="Liu X."/>
            <person name="Xie M."/>
            <person name="Ni M."/>
            <person name="Xu X."/>
        </authorList>
    </citation>
    <scope>NUCLEOTIDE SEQUENCE [LARGE SCALE GENOMIC DNA]</scope>
    <source>
        <tissue evidence="4">Root</tissue>
    </source>
</reference>
<keyword evidence="1" id="KW-0479">Metal-binding</keyword>
<evidence type="ECO:0000259" key="3">
    <source>
        <dbReference type="PROSITE" id="PS50158"/>
    </source>
</evidence>
<organism evidence="4">
    <name type="scientific">Glycine soja</name>
    <name type="common">Wild soybean</name>
    <dbReference type="NCBI Taxonomy" id="3848"/>
    <lineage>
        <taxon>Eukaryota</taxon>
        <taxon>Viridiplantae</taxon>
        <taxon>Streptophyta</taxon>
        <taxon>Embryophyta</taxon>
        <taxon>Tracheophyta</taxon>
        <taxon>Spermatophyta</taxon>
        <taxon>Magnoliopsida</taxon>
        <taxon>eudicotyledons</taxon>
        <taxon>Gunneridae</taxon>
        <taxon>Pentapetalae</taxon>
        <taxon>rosids</taxon>
        <taxon>fabids</taxon>
        <taxon>Fabales</taxon>
        <taxon>Fabaceae</taxon>
        <taxon>Papilionoideae</taxon>
        <taxon>50 kb inversion clade</taxon>
        <taxon>NPAAA clade</taxon>
        <taxon>indigoferoid/millettioid clade</taxon>
        <taxon>Phaseoleae</taxon>
        <taxon>Glycine</taxon>
        <taxon>Glycine subgen. Soja</taxon>
    </lineage>
</organism>
<keyword evidence="1" id="KW-0863">Zinc-finger</keyword>
<dbReference type="Pfam" id="PF14223">
    <property type="entry name" value="Retrotran_gag_2"/>
    <property type="match status" value="1"/>
</dbReference>
<dbReference type="AlphaFoldDB" id="A0A0B2QX88"/>
<dbReference type="SMART" id="SM00343">
    <property type="entry name" value="ZnF_C2HC"/>
    <property type="match status" value="1"/>
</dbReference>
<proteinExistence type="predicted"/>
<feature type="compositionally biased region" description="Basic and acidic residues" evidence="2">
    <location>
        <begin position="185"/>
        <end position="197"/>
    </location>
</feature>
<dbReference type="GO" id="GO:0008270">
    <property type="term" value="F:zinc ion binding"/>
    <property type="evidence" value="ECO:0007669"/>
    <property type="project" value="UniProtKB-KW"/>
</dbReference>
<dbReference type="InterPro" id="IPR036875">
    <property type="entry name" value="Znf_CCHC_sf"/>
</dbReference>
<feature type="region of interest" description="Disordered" evidence="2">
    <location>
        <begin position="185"/>
        <end position="230"/>
    </location>
</feature>
<accession>A0A0B2QX88</accession>
<feature type="non-terminal residue" evidence="4">
    <location>
        <position position="320"/>
    </location>
</feature>
<evidence type="ECO:0000256" key="2">
    <source>
        <dbReference type="SAM" id="MobiDB-lite"/>
    </source>
</evidence>
<evidence type="ECO:0000313" key="4">
    <source>
        <dbReference type="EMBL" id="KHN26241.1"/>
    </source>
</evidence>
<sequence>MLDGKNWDRWRVQMKALLGSQDVNDIVEQGFPDLAEGATEEQRATFKDNKKKDCRALVLLHQCIDDAHFEKISNAKNAKQAWTILETCNKGGEQLKKVRLQTLRRQYELMQMESNEKIAQFFNRIISHTNAMKACGEIVSDQSIVEKILRTPTPYFDHIVVAIEESKKLDELKVEDLQGSLEAHEQRLMERSTERSGDQALFAHNSKKGSNGGRNGSRGRGRGKGSRGGRKIVDRNKLKCFNCGKLGHFSTECRAPPNQNESRGKQHDEAHLAKEDIEVKSDDQPLLLMMTTNFDMSSCENNWYIDSGCSNHMTGNRNWL</sequence>
<dbReference type="EMBL" id="KN654060">
    <property type="protein sequence ID" value="KHN26241.1"/>
    <property type="molecule type" value="Genomic_DNA"/>
</dbReference>
<dbReference type="SUPFAM" id="SSF57756">
    <property type="entry name" value="Retrovirus zinc finger-like domains"/>
    <property type="match status" value="1"/>
</dbReference>
<dbReference type="GO" id="GO:0003676">
    <property type="term" value="F:nucleic acid binding"/>
    <property type="evidence" value="ECO:0007669"/>
    <property type="project" value="InterPro"/>
</dbReference>
<dbReference type="PROSITE" id="PS50158">
    <property type="entry name" value="ZF_CCHC"/>
    <property type="match status" value="1"/>
</dbReference>
<dbReference type="Gene3D" id="4.10.60.10">
    <property type="entry name" value="Zinc finger, CCHC-type"/>
    <property type="match status" value="1"/>
</dbReference>
<feature type="domain" description="CCHC-type" evidence="3">
    <location>
        <begin position="239"/>
        <end position="254"/>
    </location>
</feature>